<dbReference type="PANTHER" id="PTHR44252">
    <property type="entry name" value="D-ERYTHRULOSE REDUCTASE"/>
    <property type="match status" value="1"/>
</dbReference>
<evidence type="ECO:0000313" key="7">
    <source>
        <dbReference type="Proteomes" id="UP000499080"/>
    </source>
</evidence>
<dbReference type="GO" id="GO:0005997">
    <property type="term" value="P:xylulose metabolic process"/>
    <property type="evidence" value="ECO:0007669"/>
    <property type="project" value="TreeGrafter"/>
</dbReference>
<dbReference type="OrthoDB" id="6427715at2759"/>
<dbReference type="PRINTS" id="PR00080">
    <property type="entry name" value="SDRFAMILY"/>
</dbReference>
<keyword evidence="4" id="KW-0560">Oxidoreductase</keyword>
<comment type="similarity">
    <text evidence="1">Belongs to the short-chain dehydrogenases/reductases (SDR) family.</text>
</comment>
<dbReference type="InterPro" id="IPR002347">
    <property type="entry name" value="SDR_fam"/>
</dbReference>
<dbReference type="GO" id="GO:0004090">
    <property type="term" value="F:carbonyl reductase (NADPH) activity"/>
    <property type="evidence" value="ECO:0007669"/>
    <property type="project" value="TreeGrafter"/>
</dbReference>
<dbReference type="Gene3D" id="3.40.50.720">
    <property type="entry name" value="NAD(P)-binding Rossmann-like Domain"/>
    <property type="match status" value="1"/>
</dbReference>
<gene>
    <name evidence="6" type="primary">DCXR_6</name>
    <name evidence="6" type="ORF">AVEN_5987_1</name>
</gene>
<dbReference type="InterPro" id="IPR051737">
    <property type="entry name" value="L-xylulose/Carbonyl_redctase"/>
</dbReference>
<evidence type="ECO:0000256" key="4">
    <source>
        <dbReference type="ARBA" id="ARBA00023002"/>
    </source>
</evidence>
<dbReference type="PROSITE" id="PS00061">
    <property type="entry name" value="ADH_SHORT"/>
    <property type="match status" value="1"/>
</dbReference>
<keyword evidence="7" id="KW-1185">Reference proteome</keyword>
<feature type="compositionally biased region" description="Polar residues" evidence="5">
    <location>
        <begin position="1"/>
        <end position="16"/>
    </location>
</feature>
<evidence type="ECO:0000256" key="1">
    <source>
        <dbReference type="ARBA" id="ARBA00006484"/>
    </source>
</evidence>
<evidence type="ECO:0000313" key="6">
    <source>
        <dbReference type="EMBL" id="GBN69405.1"/>
    </source>
</evidence>
<dbReference type="Proteomes" id="UP000499080">
    <property type="component" value="Unassembled WGS sequence"/>
</dbReference>
<accession>A0A4Y2R270</accession>
<name>A0A4Y2R270_ARAVE</name>
<dbReference type="AlphaFoldDB" id="A0A4Y2R270"/>
<dbReference type="EMBL" id="BGPR01015476">
    <property type="protein sequence ID" value="GBN69405.1"/>
    <property type="molecule type" value="Genomic_DNA"/>
</dbReference>
<dbReference type="Pfam" id="PF13561">
    <property type="entry name" value="adh_short_C2"/>
    <property type="match status" value="1"/>
</dbReference>
<comment type="subunit">
    <text evidence="2">Homotetramer.</text>
</comment>
<organism evidence="6 7">
    <name type="scientific">Araneus ventricosus</name>
    <name type="common">Orbweaver spider</name>
    <name type="synonym">Epeira ventricosa</name>
    <dbReference type="NCBI Taxonomy" id="182803"/>
    <lineage>
        <taxon>Eukaryota</taxon>
        <taxon>Metazoa</taxon>
        <taxon>Ecdysozoa</taxon>
        <taxon>Arthropoda</taxon>
        <taxon>Chelicerata</taxon>
        <taxon>Arachnida</taxon>
        <taxon>Araneae</taxon>
        <taxon>Araneomorphae</taxon>
        <taxon>Entelegynae</taxon>
        <taxon>Araneoidea</taxon>
        <taxon>Araneidae</taxon>
        <taxon>Araneus</taxon>
    </lineage>
</organism>
<evidence type="ECO:0000256" key="2">
    <source>
        <dbReference type="ARBA" id="ARBA00011881"/>
    </source>
</evidence>
<evidence type="ECO:0000256" key="3">
    <source>
        <dbReference type="ARBA" id="ARBA00022857"/>
    </source>
</evidence>
<protein>
    <submittedName>
        <fullName evidence="6">L-xylulose reductase</fullName>
    </submittedName>
</protein>
<evidence type="ECO:0000256" key="5">
    <source>
        <dbReference type="SAM" id="MobiDB-lite"/>
    </source>
</evidence>
<dbReference type="GO" id="GO:0006006">
    <property type="term" value="P:glucose metabolic process"/>
    <property type="evidence" value="ECO:0007669"/>
    <property type="project" value="TreeGrafter"/>
</dbReference>
<reference evidence="6 7" key="1">
    <citation type="journal article" date="2019" name="Sci. Rep.">
        <title>Orb-weaving spider Araneus ventricosus genome elucidates the spidroin gene catalogue.</title>
        <authorList>
            <person name="Kono N."/>
            <person name="Nakamura H."/>
            <person name="Ohtoshi R."/>
            <person name="Moran D.A.P."/>
            <person name="Shinohara A."/>
            <person name="Yoshida Y."/>
            <person name="Fujiwara M."/>
            <person name="Mori M."/>
            <person name="Tomita M."/>
            <person name="Arakawa K."/>
        </authorList>
    </citation>
    <scope>NUCLEOTIDE SEQUENCE [LARGE SCALE GENOMIC DNA]</scope>
</reference>
<dbReference type="InterPro" id="IPR020904">
    <property type="entry name" value="Sc_DH/Rdtase_CS"/>
</dbReference>
<dbReference type="PANTHER" id="PTHR44252:SF3">
    <property type="entry name" value="D-ERYTHRULOSE REDUCTASE-RELATED"/>
    <property type="match status" value="1"/>
</dbReference>
<dbReference type="InterPro" id="IPR036291">
    <property type="entry name" value="NAD(P)-bd_dom_sf"/>
</dbReference>
<sequence>MIYNGHSNSSSSLQHCNQRKDPPTRKTGVSEAVVKIIADDMKTRGKGGAIVNVSSVLAYTVSPSYGVYCATKGAVDQLTRSMAVEFGPYNIRVNSVNPTVVRTRMAEMEGLLDKDSEIAQDLIKRTPLKRFADPEDVVNPILFLLSDKSAMITRITLPVDGGITVSFN</sequence>
<proteinExistence type="inferred from homology"/>
<dbReference type="PRINTS" id="PR00081">
    <property type="entry name" value="GDHRDH"/>
</dbReference>
<keyword evidence="3" id="KW-0521">NADP</keyword>
<dbReference type="GO" id="GO:0050038">
    <property type="term" value="F:L-xylulose reductase (NADPH) activity"/>
    <property type="evidence" value="ECO:0007669"/>
    <property type="project" value="TreeGrafter"/>
</dbReference>
<dbReference type="SUPFAM" id="SSF51735">
    <property type="entry name" value="NAD(P)-binding Rossmann-fold domains"/>
    <property type="match status" value="1"/>
</dbReference>
<comment type="caution">
    <text evidence="6">The sequence shown here is derived from an EMBL/GenBank/DDBJ whole genome shotgun (WGS) entry which is preliminary data.</text>
</comment>
<feature type="region of interest" description="Disordered" evidence="5">
    <location>
        <begin position="1"/>
        <end position="29"/>
    </location>
</feature>